<evidence type="ECO:0000313" key="1">
    <source>
        <dbReference type="EMBL" id="MDC8785315.1"/>
    </source>
</evidence>
<gene>
    <name evidence="1" type="ORF">PRZ01_08950</name>
</gene>
<name>A0ABT5KSA2_9BURK</name>
<accession>A0ABT5KSA2</accession>
<keyword evidence="2" id="KW-1185">Reference proteome</keyword>
<evidence type="ECO:0000313" key="2">
    <source>
        <dbReference type="Proteomes" id="UP001219862"/>
    </source>
</evidence>
<dbReference type="RefSeq" id="WP_273596437.1">
    <property type="nucleotide sequence ID" value="NZ_JAQQXS010000007.1"/>
</dbReference>
<proteinExistence type="predicted"/>
<protein>
    <submittedName>
        <fullName evidence="1">Uncharacterized protein</fullName>
    </submittedName>
</protein>
<sequence length="122" mass="13627">MKSSSANQAAQVLDEILAGTSDDAGWFQLKPDELKNLDRLTREQDAMLWVVADGHAQEFHLLEENDDWSDAERMHHALDAMAYTDRAGIAEEQTVGAFLHQLSQSETQSDTAQALLTQLRKS</sequence>
<comment type="caution">
    <text evidence="1">The sequence shown here is derived from an EMBL/GenBank/DDBJ whole genome shotgun (WGS) entry which is preliminary data.</text>
</comment>
<organism evidence="1 2">
    <name type="scientific">Roseateles koreensis</name>
    <dbReference type="NCBI Taxonomy" id="2987526"/>
    <lineage>
        <taxon>Bacteria</taxon>
        <taxon>Pseudomonadati</taxon>
        <taxon>Pseudomonadota</taxon>
        <taxon>Betaproteobacteria</taxon>
        <taxon>Burkholderiales</taxon>
        <taxon>Sphaerotilaceae</taxon>
        <taxon>Roseateles</taxon>
    </lineage>
</organism>
<dbReference type="Proteomes" id="UP001219862">
    <property type="component" value="Unassembled WGS sequence"/>
</dbReference>
<dbReference type="EMBL" id="JAQQXS010000007">
    <property type="protein sequence ID" value="MDC8785315.1"/>
    <property type="molecule type" value="Genomic_DNA"/>
</dbReference>
<reference evidence="1 2" key="1">
    <citation type="submission" date="2022-10" db="EMBL/GenBank/DDBJ databases">
        <title>paucibacter sp. hw8 Genome sequencing.</title>
        <authorList>
            <person name="Park S."/>
        </authorList>
    </citation>
    <scope>NUCLEOTIDE SEQUENCE [LARGE SCALE GENOMIC DNA]</scope>
    <source>
        <strain evidence="2">hw8</strain>
    </source>
</reference>